<dbReference type="RefSeq" id="WP_131031446.1">
    <property type="nucleotide sequence ID" value="NZ_SIXF01000021.1"/>
</dbReference>
<dbReference type="PANTHER" id="PTHR43280">
    <property type="entry name" value="ARAC-FAMILY TRANSCRIPTIONAL REGULATOR"/>
    <property type="match status" value="1"/>
</dbReference>
<evidence type="ECO:0000313" key="6">
    <source>
        <dbReference type="Proteomes" id="UP000291819"/>
    </source>
</evidence>
<dbReference type="CDD" id="cd06986">
    <property type="entry name" value="cupin_MmsR-like_N"/>
    <property type="match status" value="1"/>
</dbReference>
<sequence length="299" mass="35329">MEQKIIEPRKKIKEGFIGQKRIVIPPNIRKKILNNKVAKTFYLTAIGHYPRATNHHIERKSGSRDYIFLYCTEGFGYINILGKKLLLSPNSYYIIPRNISHQYQSHESNPWSIFWAHFSGEIAENIFDRFADGNLTQVQEIPFVETRIKQFNLIYTLLERSVDDKDMEIINIKLLNFISSFIYYKDLDPDVYNIDSISKSIVYMKKNLRKKFSVEDLAHEQNLSASHYLRSFRQKTGSSPINYFNQLKIQESCQYLYFSDMNIKEICAELGFSDQYYFSRLFKQITGSSPSQYKKLHKR</sequence>
<dbReference type="PROSITE" id="PS00041">
    <property type="entry name" value="HTH_ARAC_FAMILY_1"/>
    <property type="match status" value="1"/>
</dbReference>
<feature type="domain" description="HTH araC/xylS-type" evidence="4">
    <location>
        <begin position="198"/>
        <end position="296"/>
    </location>
</feature>
<dbReference type="InterPro" id="IPR018062">
    <property type="entry name" value="HTH_AraC-typ_CS"/>
</dbReference>
<keyword evidence="1" id="KW-0805">Transcription regulation</keyword>
<dbReference type="PANTHER" id="PTHR43280:SF30">
    <property type="entry name" value="MMSAB OPERON REGULATORY PROTEIN"/>
    <property type="match status" value="1"/>
</dbReference>
<name>A0A4Q9H9Q5_9SPHI</name>
<evidence type="ECO:0000256" key="1">
    <source>
        <dbReference type="ARBA" id="ARBA00023015"/>
    </source>
</evidence>
<evidence type="ECO:0000313" key="5">
    <source>
        <dbReference type="EMBL" id="TBO40580.1"/>
    </source>
</evidence>
<evidence type="ECO:0000256" key="3">
    <source>
        <dbReference type="ARBA" id="ARBA00023163"/>
    </source>
</evidence>
<dbReference type="InterPro" id="IPR037923">
    <property type="entry name" value="HTH-like"/>
</dbReference>
<dbReference type="Pfam" id="PF02311">
    <property type="entry name" value="AraC_binding"/>
    <property type="match status" value="1"/>
</dbReference>
<keyword evidence="2" id="KW-0238">DNA-binding</keyword>
<dbReference type="SUPFAM" id="SSF46689">
    <property type="entry name" value="Homeodomain-like"/>
    <property type="match status" value="2"/>
</dbReference>
<dbReference type="GO" id="GO:0003700">
    <property type="term" value="F:DNA-binding transcription factor activity"/>
    <property type="evidence" value="ECO:0007669"/>
    <property type="project" value="InterPro"/>
</dbReference>
<keyword evidence="3" id="KW-0804">Transcription</keyword>
<dbReference type="OrthoDB" id="9813413at2"/>
<dbReference type="InterPro" id="IPR020449">
    <property type="entry name" value="Tscrpt_reg_AraC-type_HTH"/>
</dbReference>
<proteinExistence type="predicted"/>
<comment type="caution">
    <text evidence="5">The sequence shown here is derived from an EMBL/GenBank/DDBJ whole genome shotgun (WGS) entry which is preliminary data.</text>
</comment>
<dbReference type="SUPFAM" id="SSF51215">
    <property type="entry name" value="Regulatory protein AraC"/>
    <property type="match status" value="1"/>
</dbReference>
<dbReference type="Gene3D" id="1.10.10.60">
    <property type="entry name" value="Homeodomain-like"/>
    <property type="match status" value="2"/>
</dbReference>
<dbReference type="Gene3D" id="2.60.120.280">
    <property type="entry name" value="Regulatory protein AraC"/>
    <property type="match status" value="1"/>
</dbReference>
<protein>
    <submittedName>
        <fullName evidence="5">AraC family transcriptional regulator</fullName>
    </submittedName>
</protein>
<dbReference type="InterPro" id="IPR003313">
    <property type="entry name" value="AraC-bd"/>
</dbReference>
<dbReference type="SMART" id="SM00342">
    <property type="entry name" value="HTH_ARAC"/>
    <property type="match status" value="1"/>
</dbReference>
<dbReference type="GO" id="GO:0043565">
    <property type="term" value="F:sequence-specific DNA binding"/>
    <property type="evidence" value="ECO:0007669"/>
    <property type="project" value="InterPro"/>
</dbReference>
<dbReference type="AlphaFoldDB" id="A0A4Q9H9Q5"/>
<dbReference type="EMBL" id="SIXF01000021">
    <property type="protein sequence ID" value="TBO40580.1"/>
    <property type="molecule type" value="Genomic_DNA"/>
</dbReference>
<dbReference type="InterPro" id="IPR018060">
    <property type="entry name" value="HTH_AraC"/>
</dbReference>
<dbReference type="InterPro" id="IPR009057">
    <property type="entry name" value="Homeodomain-like_sf"/>
</dbReference>
<evidence type="ECO:0000256" key="2">
    <source>
        <dbReference type="ARBA" id="ARBA00023125"/>
    </source>
</evidence>
<reference evidence="5 6" key="1">
    <citation type="submission" date="2019-02" db="EMBL/GenBank/DDBJ databases">
        <title>Pedobacter kyonggii whole genome sequence analysis.</title>
        <authorList>
            <person name="Dahal R.H."/>
        </authorList>
    </citation>
    <scope>NUCLEOTIDE SEQUENCE [LARGE SCALE GENOMIC DNA]</scope>
    <source>
        <strain evidence="5 6">K-4-11-1</strain>
    </source>
</reference>
<keyword evidence="6" id="KW-1185">Reference proteome</keyword>
<gene>
    <name evidence="5" type="ORF">EYS08_18180</name>
</gene>
<dbReference type="PROSITE" id="PS01124">
    <property type="entry name" value="HTH_ARAC_FAMILY_2"/>
    <property type="match status" value="1"/>
</dbReference>
<dbReference type="PRINTS" id="PR00032">
    <property type="entry name" value="HTHARAC"/>
</dbReference>
<dbReference type="Pfam" id="PF12833">
    <property type="entry name" value="HTH_18"/>
    <property type="match status" value="1"/>
</dbReference>
<evidence type="ECO:0000259" key="4">
    <source>
        <dbReference type="PROSITE" id="PS01124"/>
    </source>
</evidence>
<accession>A0A4Q9H9Q5</accession>
<organism evidence="5 6">
    <name type="scientific">Pedobacter kyonggii</name>
    <dbReference type="NCBI Taxonomy" id="1926871"/>
    <lineage>
        <taxon>Bacteria</taxon>
        <taxon>Pseudomonadati</taxon>
        <taxon>Bacteroidota</taxon>
        <taxon>Sphingobacteriia</taxon>
        <taxon>Sphingobacteriales</taxon>
        <taxon>Sphingobacteriaceae</taxon>
        <taxon>Pedobacter</taxon>
    </lineage>
</organism>
<dbReference type="Proteomes" id="UP000291819">
    <property type="component" value="Unassembled WGS sequence"/>
</dbReference>